<sequence>MAQFTLFCRLPPEIRDETQQLCLPRRILELDNPVLHNDNTCWTGYATWHNCRPPALTRSCREARRVAQVHGKFNRLSLHSMPFMSIANRFWHQLCLDSVHLKFLSDDEEPPYQGKTPLSEALVTNSGLFGQLGDEIVKLIDIDPFDVIERYRRLFCASKRQSEYVQSLFNALAPSSASREPLPTWPQTVQTLLLAAACKARDAADPDPDLDTFWMQVDRETLPGGFLEAQSFVDLELHTDFFAGRLVPNYDNALVQRLVAGFPTSRPSVMFPACTYDRCEEMVAKIGIGTTFPMTTEIRTINTCQG</sequence>
<dbReference type="AlphaFoldDB" id="A0AAW0RN48"/>
<evidence type="ECO:0000313" key="3">
    <source>
        <dbReference type="Proteomes" id="UP001397290"/>
    </source>
</evidence>
<comment type="caution">
    <text evidence="2">The sequence shown here is derived from an EMBL/GenBank/DDBJ whole genome shotgun (WGS) entry which is preliminary data.</text>
</comment>
<organism evidence="2 3">
    <name type="scientific">Beauveria asiatica</name>
    <dbReference type="NCBI Taxonomy" id="1069075"/>
    <lineage>
        <taxon>Eukaryota</taxon>
        <taxon>Fungi</taxon>
        <taxon>Dikarya</taxon>
        <taxon>Ascomycota</taxon>
        <taxon>Pezizomycotina</taxon>
        <taxon>Sordariomycetes</taxon>
        <taxon>Hypocreomycetidae</taxon>
        <taxon>Hypocreales</taxon>
        <taxon>Cordycipitaceae</taxon>
        <taxon>Beauveria</taxon>
    </lineage>
</organism>
<gene>
    <name evidence="2" type="ORF">G3M48_007493</name>
</gene>
<evidence type="ECO:0000259" key="1">
    <source>
        <dbReference type="Pfam" id="PF20150"/>
    </source>
</evidence>
<dbReference type="Proteomes" id="UP001397290">
    <property type="component" value="Unassembled WGS sequence"/>
</dbReference>
<proteinExistence type="predicted"/>
<dbReference type="InterPro" id="IPR045518">
    <property type="entry name" value="2EXR"/>
</dbReference>
<evidence type="ECO:0000313" key="2">
    <source>
        <dbReference type="EMBL" id="KAK8143266.1"/>
    </source>
</evidence>
<keyword evidence="3" id="KW-1185">Reference proteome</keyword>
<dbReference type="EMBL" id="JAAHCF010000534">
    <property type="protein sequence ID" value="KAK8143266.1"/>
    <property type="molecule type" value="Genomic_DNA"/>
</dbReference>
<feature type="domain" description="2EXR" evidence="1">
    <location>
        <begin position="4"/>
        <end position="73"/>
    </location>
</feature>
<protein>
    <recommendedName>
        <fullName evidence="1">2EXR domain-containing protein</fullName>
    </recommendedName>
</protein>
<reference evidence="2 3" key="1">
    <citation type="submission" date="2020-02" db="EMBL/GenBank/DDBJ databases">
        <title>Comparative genomics of the hypocrealean fungal genus Beauvera.</title>
        <authorList>
            <person name="Showalter D.N."/>
            <person name="Bushley K.E."/>
            <person name="Rehner S.A."/>
        </authorList>
    </citation>
    <scope>NUCLEOTIDE SEQUENCE [LARGE SCALE GENOMIC DNA]</scope>
    <source>
        <strain evidence="2 3">ARSEF4384</strain>
    </source>
</reference>
<accession>A0AAW0RN48</accession>
<name>A0AAW0RN48_9HYPO</name>
<dbReference type="Pfam" id="PF20150">
    <property type="entry name" value="2EXR"/>
    <property type="match status" value="1"/>
</dbReference>